<protein>
    <submittedName>
        <fullName evidence="4">PDZ domain-containing protein</fullName>
    </submittedName>
</protein>
<name>A0A6P1P3E1_9BACT</name>
<dbReference type="AlphaFoldDB" id="A0A6P1P3E1"/>
<sequence>MKKSICAAVAVMIWGFTSPAQAQEQQIHYTVSFENAAHHEAQVKAVFQGVKTPVLEVRMSRSSPGRYALHEFAKNVYSVQAFDSQGKPLPITRPNLHQWNVSGHDGTVHITYTLFADRPDGTYAGVNETHAKLNAPATFMYANGFEQAPARVEFKATNFPQWTAATQLKPETGNNLTFSAPNFQYLMDSPTELANLQWRQWPVAENGRTQQVRIAMHHQGTEKELDEYTQKAQRIVTQAQAVFGELPAFDFGTYTFLACYMPGTPGDGMEHRNSTSITSSRPLRTGMIGNLGTLAHEFFHSWNVERIRPKSLEPFNFADANMSGELWLAEGFTNYYTDLLMHRAGVINAEEYLQAAADEVGYVIFAPGKNYFSPVEMSMQAPFVDASRSVDPVNRHNTFISYYTFGSAVGFGLDLTLRTRFQGLTLDDYMRLLWQRHGKPEKPYTLADLEVALADLTKDPAFAKDFFLRHVHGKELMPYETLAKQMGVVLRTARPGKAVLNTEQLQFTNDQATLMSGTHIGSPLYKAGLDREDVLLTVNGKKLKDQKTLDEILNKFKPGQTVQVEVEQRGTKKQVAVTLAQDPKIEMVPLEKTGQTLTPDMKARREAWLGSKTVQ</sequence>
<dbReference type="InterPro" id="IPR040756">
    <property type="entry name" value="Peptidase_M61_N"/>
</dbReference>
<dbReference type="Pfam" id="PF05299">
    <property type="entry name" value="Peptidase_M61"/>
    <property type="match status" value="1"/>
</dbReference>
<keyword evidence="5" id="KW-1185">Reference proteome</keyword>
<dbReference type="InterPro" id="IPR036034">
    <property type="entry name" value="PDZ_sf"/>
</dbReference>
<dbReference type="SUPFAM" id="SSF50156">
    <property type="entry name" value="PDZ domain-like"/>
    <property type="match status" value="1"/>
</dbReference>
<dbReference type="InterPro" id="IPR001478">
    <property type="entry name" value="PDZ"/>
</dbReference>
<feature type="domain" description="PDZ" evidence="3">
    <location>
        <begin position="484"/>
        <end position="570"/>
    </location>
</feature>
<dbReference type="Gene3D" id="2.30.42.10">
    <property type="match status" value="1"/>
</dbReference>
<dbReference type="KEGG" id="nib:GU926_16475"/>
<evidence type="ECO:0000259" key="3">
    <source>
        <dbReference type="SMART" id="SM00228"/>
    </source>
</evidence>
<gene>
    <name evidence="4" type="ORF">GU926_16475</name>
</gene>
<dbReference type="Gene3D" id="1.10.390.10">
    <property type="entry name" value="Neutral Protease Domain 2"/>
    <property type="match status" value="1"/>
</dbReference>
<dbReference type="RefSeq" id="WP_160693805.1">
    <property type="nucleotide sequence ID" value="NZ_CP047897.1"/>
</dbReference>
<proteinExistence type="predicted"/>
<accession>A0A6P1P3E1</accession>
<dbReference type="EMBL" id="CP047897">
    <property type="protein sequence ID" value="QHL88937.1"/>
    <property type="molecule type" value="Genomic_DNA"/>
</dbReference>
<keyword evidence="2" id="KW-0732">Signal</keyword>
<dbReference type="Pfam" id="PF17899">
    <property type="entry name" value="Peptidase_M61_N"/>
    <property type="match status" value="1"/>
</dbReference>
<organism evidence="4 5">
    <name type="scientific">Nibribacter ruber</name>
    <dbReference type="NCBI Taxonomy" id="2698458"/>
    <lineage>
        <taxon>Bacteria</taxon>
        <taxon>Pseudomonadati</taxon>
        <taxon>Bacteroidota</taxon>
        <taxon>Cytophagia</taxon>
        <taxon>Cytophagales</taxon>
        <taxon>Hymenobacteraceae</taxon>
        <taxon>Nibribacter</taxon>
    </lineage>
</organism>
<dbReference type="Pfam" id="PF13180">
    <property type="entry name" value="PDZ_2"/>
    <property type="match status" value="1"/>
</dbReference>
<dbReference type="Gene3D" id="2.60.40.3650">
    <property type="match status" value="1"/>
</dbReference>
<evidence type="ECO:0000313" key="5">
    <source>
        <dbReference type="Proteomes" id="UP000464214"/>
    </source>
</evidence>
<feature type="chain" id="PRO_5027045586" evidence="2">
    <location>
        <begin position="23"/>
        <end position="615"/>
    </location>
</feature>
<reference evidence="4 5" key="1">
    <citation type="submission" date="2020-01" db="EMBL/GenBank/DDBJ databases">
        <authorList>
            <person name="Kim M."/>
        </authorList>
    </citation>
    <scope>NUCLEOTIDE SEQUENCE [LARGE SCALE GENOMIC DNA]</scope>
    <source>
        <strain evidence="4 5">BT10</strain>
    </source>
</reference>
<feature type="region of interest" description="Disordered" evidence="1">
    <location>
        <begin position="592"/>
        <end position="615"/>
    </location>
</feature>
<dbReference type="InterPro" id="IPR007963">
    <property type="entry name" value="Peptidase_M61_catalytic"/>
</dbReference>
<dbReference type="SUPFAM" id="SSF55486">
    <property type="entry name" value="Metalloproteases ('zincins'), catalytic domain"/>
    <property type="match status" value="1"/>
</dbReference>
<dbReference type="PIRSF" id="PIRSF016493">
    <property type="entry name" value="Glycyl_aminpptds"/>
    <property type="match status" value="1"/>
</dbReference>
<dbReference type="Proteomes" id="UP000464214">
    <property type="component" value="Chromosome"/>
</dbReference>
<dbReference type="InterPro" id="IPR027268">
    <property type="entry name" value="Peptidase_M4/M1_CTD_sf"/>
</dbReference>
<evidence type="ECO:0000256" key="2">
    <source>
        <dbReference type="SAM" id="SignalP"/>
    </source>
</evidence>
<dbReference type="InterPro" id="IPR024191">
    <property type="entry name" value="Peptidase_M61"/>
</dbReference>
<feature type="signal peptide" evidence="2">
    <location>
        <begin position="1"/>
        <end position="22"/>
    </location>
</feature>
<evidence type="ECO:0000313" key="4">
    <source>
        <dbReference type="EMBL" id="QHL88937.1"/>
    </source>
</evidence>
<evidence type="ECO:0000256" key="1">
    <source>
        <dbReference type="SAM" id="MobiDB-lite"/>
    </source>
</evidence>
<dbReference type="SMART" id="SM00228">
    <property type="entry name" value="PDZ"/>
    <property type="match status" value="1"/>
</dbReference>